<dbReference type="Proteomes" id="UP001164705">
    <property type="component" value="Chromosome"/>
</dbReference>
<evidence type="ECO:0000313" key="2">
    <source>
        <dbReference type="Proteomes" id="UP001164705"/>
    </source>
</evidence>
<sequence length="89" mass="10389">MICSETALEKDPENKELQLYYAITNIELNHFKVADAMLLDLSQSHSAYNYKATWYAALSQLKQEKTAESIAFLKQIPKLQRIIIERKHF</sequence>
<organism evidence="1 2">
    <name type="scientific">Lacinutrix neustonica</name>
    <dbReference type="NCBI Taxonomy" id="2980107"/>
    <lineage>
        <taxon>Bacteria</taxon>
        <taxon>Pseudomonadati</taxon>
        <taxon>Bacteroidota</taxon>
        <taxon>Flavobacteriia</taxon>
        <taxon>Flavobacteriales</taxon>
        <taxon>Flavobacteriaceae</taxon>
        <taxon>Lacinutrix</taxon>
    </lineage>
</organism>
<protein>
    <recommendedName>
        <fullName evidence="3">Tetratricopeptide repeat protein</fullName>
    </recommendedName>
</protein>
<dbReference type="KEGG" id="lnu:N7U66_10660"/>
<dbReference type="RefSeq" id="WP_267678464.1">
    <property type="nucleotide sequence ID" value="NZ_CP113088.1"/>
</dbReference>
<name>A0A9E8MZF9_9FLAO</name>
<dbReference type="AlphaFoldDB" id="A0A9E8MZF9"/>
<evidence type="ECO:0008006" key="3">
    <source>
        <dbReference type="Google" id="ProtNLM"/>
    </source>
</evidence>
<proteinExistence type="predicted"/>
<reference evidence="1" key="1">
    <citation type="submission" date="2022-11" db="EMBL/GenBank/DDBJ databases">
        <title>Lacinutrix neustonica HL-RS19T sp. nov., isolated from the surface microlayer sample of brackish Lake Shihwa.</title>
        <authorList>
            <person name="Choi J.Y."/>
            <person name="Hwang C.Y."/>
        </authorList>
    </citation>
    <scope>NUCLEOTIDE SEQUENCE</scope>
    <source>
        <strain evidence="1">HL-RS19</strain>
    </source>
</reference>
<evidence type="ECO:0000313" key="1">
    <source>
        <dbReference type="EMBL" id="WAC03826.1"/>
    </source>
</evidence>
<keyword evidence="2" id="KW-1185">Reference proteome</keyword>
<gene>
    <name evidence="1" type="ORF">N7U66_10660</name>
</gene>
<dbReference type="EMBL" id="CP113088">
    <property type="protein sequence ID" value="WAC03826.1"/>
    <property type="molecule type" value="Genomic_DNA"/>
</dbReference>
<dbReference type="SUPFAM" id="SSF48452">
    <property type="entry name" value="TPR-like"/>
    <property type="match status" value="1"/>
</dbReference>
<accession>A0A9E8MZF9</accession>
<dbReference type="InterPro" id="IPR011990">
    <property type="entry name" value="TPR-like_helical_dom_sf"/>
</dbReference>